<proteinExistence type="predicted"/>
<organism evidence="2 4">
    <name type="scientific">Araneus ventricosus</name>
    <name type="common">Orbweaver spider</name>
    <name type="synonym">Epeira ventricosa</name>
    <dbReference type="NCBI Taxonomy" id="182803"/>
    <lineage>
        <taxon>Eukaryota</taxon>
        <taxon>Metazoa</taxon>
        <taxon>Ecdysozoa</taxon>
        <taxon>Arthropoda</taxon>
        <taxon>Chelicerata</taxon>
        <taxon>Arachnida</taxon>
        <taxon>Araneae</taxon>
        <taxon>Araneomorphae</taxon>
        <taxon>Entelegynae</taxon>
        <taxon>Araneoidea</taxon>
        <taxon>Araneidae</taxon>
        <taxon>Araneus</taxon>
    </lineage>
</organism>
<feature type="compositionally biased region" description="Polar residues" evidence="1">
    <location>
        <begin position="78"/>
        <end position="94"/>
    </location>
</feature>
<sequence>HILTFLWVDNTYIRSQLKWCRVGLVVGSQPCCLRAPGSKSDFTEDPSCIGLPHVKSCVGCQPPSRWPGAEAWRGGLEVSSSGRGSKSQMRSVPK</sequence>
<gene>
    <name evidence="2" type="ORF">AVEN_125709_1</name>
    <name evidence="3" type="ORF">AVEN_78668_1</name>
</gene>
<dbReference type="EMBL" id="BGPR01242009">
    <property type="protein sequence ID" value="GBM12960.1"/>
    <property type="molecule type" value="Genomic_DNA"/>
</dbReference>
<evidence type="ECO:0000313" key="4">
    <source>
        <dbReference type="Proteomes" id="UP000499080"/>
    </source>
</evidence>
<evidence type="ECO:0000313" key="3">
    <source>
        <dbReference type="EMBL" id="GBM18901.1"/>
    </source>
</evidence>
<accession>A0A4Y2D8A9</accession>
<keyword evidence="4" id="KW-1185">Reference proteome</keyword>
<reference evidence="2 4" key="1">
    <citation type="journal article" date="2019" name="Sci. Rep.">
        <title>Orb-weaving spider Araneus ventricosus genome elucidates the spidroin gene catalogue.</title>
        <authorList>
            <person name="Kono N."/>
            <person name="Nakamura H."/>
            <person name="Ohtoshi R."/>
            <person name="Moran D.A.P."/>
            <person name="Shinohara A."/>
            <person name="Yoshida Y."/>
            <person name="Fujiwara M."/>
            <person name="Mori M."/>
            <person name="Tomita M."/>
            <person name="Arakawa K."/>
        </authorList>
    </citation>
    <scope>NUCLEOTIDE SEQUENCE [LARGE SCALE GENOMIC DNA]</scope>
</reference>
<feature type="non-terminal residue" evidence="2">
    <location>
        <position position="1"/>
    </location>
</feature>
<evidence type="ECO:0000313" key="2">
    <source>
        <dbReference type="EMBL" id="GBM12960.1"/>
    </source>
</evidence>
<dbReference type="EMBL" id="BGPR01243776">
    <property type="protein sequence ID" value="GBM18901.1"/>
    <property type="molecule type" value="Genomic_DNA"/>
</dbReference>
<name>A0A4Y2D8A9_ARAVE</name>
<feature type="region of interest" description="Disordered" evidence="1">
    <location>
        <begin position="75"/>
        <end position="94"/>
    </location>
</feature>
<evidence type="ECO:0000256" key="1">
    <source>
        <dbReference type="SAM" id="MobiDB-lite"/>
    </source>
</evidence>
<comment type="caution">
    <text evidence="2">The sequence shown here is derived from an EMBL/GenBank/DDBJ whole genome shotgun (WGS) entry which is preliminary data.</text>
</comment>
<protein>
    <submittedName>
        <fullName evidence="2">Uncharacterized protein</fullName>
    </submittedName>
</protein>
<dbReference type="Proteomes" id="UP000499080">
    <property type="component" value="Unassembled WGS sequence"/>
</dbReference>
<dbReference type="AlphaFoldDB" id="A0A4Y2D8A9"/>